<dbReference type="Proteomes" id="UP000271603">
    <property type="component" value="Chromosome"/>
</dbReference>
<evidence type="ECO:0000313" key="2">
    <source>
        <dbReference type="Proteomes" id="UP000271603"/>
    </source>
</evidence>
<protein>
    <recommendedName>
        <fullName evidence="3">Glyoxalase-like domain</fullName>
    </recommendedName>
</protein>
<gene>
    <name evidence="1" type="ORF">NCTC9419_01375</name>
</gene>
<organism evidence="1 2">
    <name type="scientific">Serratia rubidaea</name>
    <name type="common">Serratia marinorubra</name>
    <dbReference type="NCBI Taxonomy" id="61652"/>
    <lineage>
        <taxon>Bacteria</taxon>
        <taxon>Pseudomonadati</taxon>
        <taxon>Pseudomonadota</taxon>
        <taxon>Gammaproteobacteria</taxon>
        <taxon>Enterobacterales</taxon>
        <taxon>Yersiniaceae</taxon>
        <taxon>Serratia</taxon>
    </lineage>
</organism>
<sequence length="106" mass="12239">MSVIGIEQLEFGVEDLPKCEKFMRDFGLQAAADRPSAFTTLSGAGVQLRPLDDDELPPAFEGGSTLRRMTWAWPDRRSWRNWQRGWRRRRGFSVWARRWSAAIPTA</sequence>
<evidence type="ECO:0008006" key="3">
    <source>
        <dbReference type="Google" id="ProtNLM"/>
    </source>
</evidence>
<name>A0A3S4FR03_SERRU</name>
<dbReference type="InterPro" id="IPR029068">
    <property type="entry name" value="Glyas_Bleomycin-R_OHBP_Dase"/>
</dbReference>
<evidence type="ECO:0000313" key="1">
    <source>
        <dbReference type="EMBL" id="VEA69886.1"/>
    </source>
</evidence>
<reference evidence="1 2" key="1">
    <citation type="submission" date="2018-12" db="EMBL/GenBank/DDBJ databases">
        <authorList>
            <consortium name="Pathogen Informatics"/>
        </authorList>
    </citation>
    <scope>NUCLEOTIDE SEQUENCE [LARGE SCALE GENOMIC DNA]</scope>
    <source>
        <strain evidence="1 2">NCTC9419</strain>
    </source>
</reference>
<proteinExistence type="predicted"/>
<accession>A0A3S4FR03</accession>
<dbReference type="AlphaFoldDB" id="A0A3S4FR03"/>
<dbReference type="EMBL" id="LR134155">
    <property type="protein sequence ID" value="VEA69886.1"/>
    <property type="molecule type" value="Genomic_DNA"/>
</dbReference>
<dbReference type="SUPFAM" id="SSF54593">
    <property type="entry name" value="Glyoxalase/Bleomycin resistance protein/Dihydroxybiphenyl dioxygenase"/>
    <property type="match status" value="1"/>
</dbReference>